<dbReference type="Proteomes" id="UP000461276">
    <property type="component" value="Unassembled WGS sequence"/>
</dbReference>
<dbReference type="Gene3D" id="1.10.10.10">
    <property type="entry name" value="Winged helix-like DNA-binding domain superfamily/Winged helix DNA-binding domain"/>
    <property type="match status" value="1"/>
</dbReference>
<dbReference type="Proteomes" id="UP000450599">
    <property type="component" value="Unassembled WGS sequence"/>
</dbReference>
<dbReference type="SUPFAM" id="SSF88946">
    <property type="entry name" value="Sigma2 domain of RNA polymerase sigma factors"/>
    <property type="match status" value="1"/>
</dbReference>
<dbReference type="Proteomes" id="UP000095591">
    <property type="component" value="Unassembled WGS sequence"/>
</dbReference>
<dbReference type="EMBL" id="WKMY01000018">
    <property type="protein sequence ID" value="MRY95312.1"/>
    <property type="molecule type" value="Genomic_DNA"/>
</dbReference>
<evidence type="ECO:0000313" key="13">
    <source>
        <dbReference type="EMBL" id="MRY95312.1"/>
    </source>
</evidence>
<reference evidence="18" key="3">
    <citation type="journal article" date="2018" name="BMC Genomics">
        <title>Whole genome sequencing and function prediction of 133 gut anaerobes isolated from chicken caecum in pure cultures.</title>
        <authorList>
            <person name="Medvecky M."/>
            <person name="Cejkova D."/>
            <person name="Polansky O."/>
            <person name="Karasova D."/>
            <person name="Kubasova T."/>
            <person name="Cizek A."/>
            <person name="Rychlik I."/>
        </authorList>
    </citation>
    <scope>NUCLEOTIDE SEQUENCE</scope>
    <source>
        <strain evidence="18">An199</strain>
    </source>
</reference>
<dbReference type="InterPro" id="IPR014327">
    <property type="entry name" value="RNA_pol_sigma70_bacteroid"/>
</dbReference>
<dbReference type="InterPro" id="IPR013249">
    <property type="entry name" value="RNA_pol_sigma70_r4_t2"/>
</dbReference>
<evidence type="ECO:0000256" key="3">
    <source>
        <dbReference type="ARBA" id="ARBA00023082"/>
    </source>
</evidence>
<dbReference type="InterPro" id="IPR014284">
    <property type="entry name" value="RNA_pol_sigma-70_dom"/>
</dbReference>
<dbReference type="EMBL" id="CYYK01000006">
    <property type="protein sequence ID" value="CUO30314.1"/>
    <property type="molecule type" value="Genomic_DNA"/>
</dbReference>
<dbReference type="Proteomes" id="UP000095455">
    <property type="component" value="Unassembled WGS sequence"/>
</dbReference>
<evidence type="ECO:0000256" key="2">
    <source>
        <dbReference type="ARBA" id="ARBA00023015"/>
    </source>
</evidence>
<evidence type="ECO:0000313" key="9">
    <source>
        <dbReference type="EMBL" id="CUQ47831.1"/>
    </source>
</evidence>
<gene>
    <name evidence="18" type="ORF">B5F32_13765</name>
    <name evidence="8" type="ORF">ERS852380_01992</name>
    <name evidence="7" type="ORF">ERS852429_00159</name>
    <name evidence="9" type="ORF">ERS852560_03242</name>
    <name evidence="14" type="ORF">GKD54_14750</name>
    <name evidence="12" type="ORF">GKD58_17180</name>
    <name evidence="15" type="ORF">GKD66_07220</name>
    <name evidence="13" type="ORF">GKD67_19170</name>
    <name evidence="16" type="ORF">GKD68_17260</name>
    <name evidence="17" type="ORF">GKD70_11345</name>
    <name evidence="10" type="ORF">LI194_13955</name>
    <name evidence="19" type="ORF">P2T59_02835</name>
    <name evidence="11" type="ORF">PN599_12425</name>
</gene>
<evidence type="ECO:0000313" key="25">
    <source>
        <dbReference type="Proteomes" id="UP000441358"/>
    </source>
</evidence>
<dbReference type="EMBL" id="CP120353">
    <property type="protein sequence ID" value="WET64925.1"/>
    <property type="molecule type" value="Genomic_DNA"/>
</dbReference>
<dbReference type="InterPro" id="IPR036388">
    <property type="entry name" value="WH-like_DNA-bd_sf"/>
</dbReference>
<dbReference type="EMBL" id="WKNE01000016">
    <property type="protein sequence ID" value="MRZ56456.1"/>
    <property type="molecule type" value="Genomic_DNA"/>
</dbReference>
<evidence type="ECO:0000313" key="24">
    <source>
        <dbReference type="Proteomes" id="UP000432516"/>
    </source>
</evidence>
<dbReference type="NCBIfam" id="TIGR02937">
    <property type="entry name" value="sigma70-ECF"/>
    <property type="match status" value="1"/>
</dbReference>
<evidence type="ECO:0000259" key="6">
    <source>
        <dbReference type="Pfam" id="PF08281"/>
    </source>
</evidence>
<dbReference type="GO" id="GO:0003677">
    <property type="term" value="F:DNA binding"/>
    <property type="evidence" value="ECO:0007669"/>
    <property type="project" value="InterPro"/>
</dbReference>
<dbReference type="InterPro" id="IPR013324">
    <property type="entry name" value="RNA_pol_sigma_r3/r4-like"/>
</dbReference>
<dbReference type="Proteomes" id="UP001198806">
    <property type="component" value="Unassembled WGS sequence"/>
</dbReference>
<evidence type="ECO:0000259" key="5">
    <source>
        <dbReference type="Pfam" id="PF04542"/>
    </source>
</evidence>
<reference evidence="19" key="7">
    <citation type="submission" date="2023-03" db="EMBL/GenBank/DDBJ databases">
        <title>Parabacteroides distasonis, a bacteria resistant against UC.</title>
        <authorList>
            <person name="Dai W."/>
        </authorList>
    </citation>
    <scope>NUCLEOTIDE SEQUENCE</scope>
    <source>
        <strain evidence="19">F1-28</strain>
    </source>
</reference>
<evidence type="ECO:0000313" key="17">
    <source>
        <dbReference type="EMBL" id="MSB73867.1"/>
    </source>
</evidence>
<evidence type="ECO:0000313" key="19">
    <source>
        <dbReference type="EMBL" id="WET64925.1"/>
    </source>
</evidence>
<evidence type="ECO:0000256" key="4">
    <source>
        <dbReference type="ARBA" id="ARBA00023163"/>
    </source>
</evidence>
<organism evidence="9 20">
    <name type="scientific">Parabacteroides distasonis</name>
    <dbReference type="NCBI Taxonomy" id="823"/>
    <lineage>
        <taxon>Bacteria</taxon>
        <taxon>Pseudomonadati</taxon>
        <taxon>Bacteroidota</taxon>
        <taxon>Bacteroidia</taxon>
        <taxon>Bacteroidales</taxon>
        <taxon>Tannerellaceae</taxon>
        <taxon>Parabacteroides</taxon>
    </lineage>
</organism>
<keyword evidence="2" id="KW-0805">Transcription regulation</keyword>
<evidence type="ECO:0000313" key="28">
    <source>
        <dbReference type="Proteomes" id="UP000461276"/>
    </source>
</evidence>
<accession>A0A174WQD1</accession>
<evidence type="ECO:0000313" key="16">
    <source>
        <dbReference type="EMBL" id="MRZ56456.1"/>
    </source>
</evidence>
<evidence type="ECO:0000313" key="23">
    <source>
        <dbReference type="Proteomes" id="UP000195950"/>
    </source>
</evidence>
<evidence type="ECO:0000313" key="27">
    <source>
        <dbReference type="Proteomes" id="UP000450599"/>
    </source>
</evidence>
<reference evidence="23" key="2">
    <citation type="submission" date="2017-04" db="EMBL/GenBank/DDBJ databases">
        <title>Function of individual gut microbiota members based on whole genome sequencing of pure cultures obtained from chicken caecum.</title>
        <authorList>
            <person name="Medvecky M."/>
            <person name="Cejkova D."/>
            <person name="Polansky O."/>
            <person name="Karasova D."/>
            <person name="Kubasova T."/>
            <person name="Cizek A."/>
            <person name="Rychlik I."/>
        </authorList>
    </citation>
    <scope>NUCLEOTIDE SEQUENCE [LARGE SCALE GENOMIC DNA]</scope>
    <source>
        <strain evidence="23">An199</strain>
    </source>
</reference>
<dbReference type="RefSeq" id="WP_005858137.1">
    <property type="nucleotide sequence ID" value="NZ_BAABYH010000001.1"/>
</dbReference>
<dbReference type="EMBL" id="WKMX01000013">
    <property type="protein sequence ID" value="MRZ07443.1"/>
    <property type="molecule type" value="Genomic_DNA"/>
</dbReference>
<dbReference type="EMBL" id="JAQMPJ010000010">
    <property type="protein sequence ID" value="MDB9005808.1"/>
    <property type="molecule type" value="Genomic_DNA"/>
</dbReference>
<dbReference type="Proteomes" id="UP000441358">
    <property type="component" value="Unassembled WGS sequence"/>
</dbReference>
<sequence>MADIDSEKERRLVADLLEGDESAFCELYALYKDRLMWFSLKFLKSRDMAEDVFQDAFASIWQNRRFLNPNVPFGPYVYTIVKNRILNLLAGLDRELELRDKIRSASLDSTNETEDSVLDTDLNALLDKALETLTPQQKRVFDMSRKDMKSHKEIADSLGISVYTVQQHISTALKVIRAFLAKYAETYMKLLL</sequence>
<reference evidence="24 25" key="4">
    <citation type="journal article" date="2019" name="Nat. Med.">
        <title>A library of human gut bacterial isolates paired with longitudinal multiomics data enables mechanistic microbiome research.</title>
        <authorList>
            <person name="Poyet M."/>
            <person name="Groussin M."/>
            <person name="Gibbons S.M."/>
            <person name="Avila-Pacheco J."/>
            <person name="Jiang X."/>
            <person name="Kearney S.M."/>
            <person name="Perrotta A.R."/>
            <person name="Berdy B."/>
            <person name="Zhao S."/>
            <person name="Lieberman T.D."/>
            <person name="Swanson P.K."/>
            <person name="Smith M."/>
            <person name="Roesemann S."/>
            <person name="Alexander J.E."/>
            <person name="Rich S.A."/>
            <person name="Livny J."/>
            <person name="Vlamakis H."/>
            <person name="Clish C."/>
            <person name="Bullock K."/>
            <person name="Deik A."/>
            <person name="Scott J."/>
            <person name="Pierce K.A."/>
            <person name="Xavier R.J."/>
            <person name="Alm E.J."/>
        </authorList>
    </citation>
    <scope>NUCLEOTIDE SEQUENCE [LARGE SCALE GENOMIC DNA]</scope>
    <source>
        <strain evidence="14 29">BIOML-A10</strain>
        <strain evidence="12 27">BIOML-A11</strain>
        <strain evidence="16 24">BIOML-A2</strain>
        <strain evidence="17 26">BIOML-A20</strain>
        <strain evidence="15 25">BIOML-A32</strain>
        <strain evidence="13 28">BIOML-A9</strain>
    </source>
</reference>
<evidence type="ECO:0000313" key="18">
    <source>
        <dbReference type="EMBL" id="OUP17736.1"/>
    </source>
</evidence>
<dbReference type="Gene3D" id="1.10.1740.10">
    <property type="match status" value="1"/>
</dbReference>
<dbReference type="InterPro" id="IPR039425">
    <property type="entry name" value="RNA_pol_sigma-70-like"/>
</dbReference>
<evidence type="ECO:0000313" key="22">
    <source>
        <dbReference type="Proteomes" id="UP000095591"/>
    </source>
</evidence>
<dbReference type="EMBL" id="CZBM01000015">
    <property type="protein sequence ID" value="CUQ47831.1"/>
    <property type="molecule type" value="Genomic_DNA"/>
</dbReference>
<evidence type="ECO:0000313" key="21">
    <source>
        <dbReference type="Proteomes" id="UP000095455"/>
    </source>
</evidence>
<dbReference type="Proteomes" id="UP000095332">
    <property type="component" value="Unassembled WGS sequence"/>
</dbReference>
<keyword evidence="4" id="KW-0804">Transcription</keyword>
<dbReference type="OrthoDB" id="759001at2"/>
<dbReference type="EMBL" id="JAJCNI010000016">
    <property type="protein sequence ID" value="MCB6518901.1"/>
    <property type="molecule type" value="Genomic_DNA"/>
</dbReference>
<evidence type="ECO:0000313" key="12">
    <source>
        <dbReference type="EMBL" id="MRY85961.1"/>
    </source>
</evidence>
<dbReference type="EMBL" id="WKMC01000003">
    <property type="protein sequence ID" value="MRZ50012.1"/>
    <property type="molecule type" value="Genomic_DNA"/>
</dbReference>
<dbReference type="SUPFAM" id="SSF88659">
    <property type="entry name" value="Sigma3 and sigma4 domains of RNA polymerase sigma factors"/>
    <property type="match status" value="1"/>
</dbReference>
<dbReference type="GO" id="GO:0006352">
    <property type="term" value="P:DNA-templated transcription initiation"/>
    <property type="evidence" value="ECO:0007669"/>
    <property type="project" value="InterPro"/>
</dbReference>
<dbReference type="NCBIfam" id="TIGR02985">
    <property type="entry name" value="Sig70_bacteroi1"/>
    <property type="match status" value="1"/>
</dbReference>
<dbReference type="PANTHER" id="PTHR43133:SF46">
    <property type="entry name" value="RNA POLYMERASE SIGMA-70 FACTOR ECF SUBFAMILY"/>
    <property type="match status" value="1"/>
</dbReference>
<dbReference type="Proteomes" id="UP000471216">
    <property type="component" value="Unassembled WGS sequence"/>
</dbReference>
<dbReference type="InterPro" id="IPR007627">
    <property type="entry name" value="RNA_pol_sigma70_r2"/>
</dbReference>
<evidence type="ECO:0000313" key="26">
    <source>
        <dbReference type="Proteomes" id="UP000441609"/>
    </source>
</evidence>
<dbReference type="EMBL" id="WKMW01000019">
    <property type="protein sequence ID" value="MRY85961.1"/>
    <property type="molecule type" value="Genomic_DNA"/>
</dbReference>
<feature type="domain" description="RNA polymerase sigma factor 70 region 4 type 2" evidence="6">
    <location>
        <begin position="125"/>
        <end position="174"/>
    </location>
</feature>
<evidence type="ECO:0000313" key="15">
    <source>
        <dbReference type="EMBL" id="MRZ50012.1"/>
    </source>
</evidence>
<reference evidence="11" key="6">
    <citation type="submission" date="2023-01" db="EMBL/GenBank/DDBJ databases">
        <title>Human gut microbiome strain richness.</title>
        <authorList>
            <person name="Chen-Liaw A."/>
        </authorList>
    </citation>
    <scope>NUCLEOTIDE SEQUENCE</scope>
    <source>
        <strain evidence="11">RTP21484st1_E5_RTP21484_190118</strain>
    </source>
</reference>
<evidence type="ECO:0000313" key="11">
    <source>
        <dbReference type="EMBL" id="MDB9005808.1"/>
    </source>
</evidence>
<dbReference type="Proteomes" id="UP001210126">
    <property type="component" value="Unassembled WGS sequence"/>
</dbReference>
<dbReference type="EMBL" id="WKMO01000009">
    <property type="protein sequence ID" value="MSB73867.1"/>
    <property type="molecule type" value="Genomic_DNA"/>
</dbReference>
<feature type="domain" description="RNA polymerase sigma-70 region 2" evidence="5">
    <location>
        <begin position="27"/>
        <end position="94"/>
    </location>
</feature>
<evidence type="ECO:0000313" key="8">
    <source>
        <dbReference type="EMBL" id="CUO30314.1"/>
    </source>
</evidence>
<protein>
    <submittedName>
        <fullName evidence="9">RNA polymerase sigma factor</fullName>
    </submittedName>
    <submittedName>
        <fullName evidence="10">RNA polymerase sigma-70 factor</fullName>
    </submittedName>
    <submittedName>
        <fullName evidence="18">RNA polymerase subunit sigma-70</fullName>
    </submittedName>
</protein>
<dbReference type="AlphaFoldDB" id="A0A174WQD1"/>
<dbReference type="InterPro" id="IPR013325">
    <property type="entry name" value="RNA_pol_sigma_r2"/>
</dbReference>
<evidence type="ECO:0000313" key="14">
    <source>
        <dbReference type="EMBL" id="MRZ07443.1"/>
    </source>
</evidence>
<evidence type="ECO:0000256" key="1">
    <source>
        <dbReference type="ARBA" id="ARBA00010641"/>
    </source>
</evidence>
<evidence type="ECO:0000313" key="10">
    <source>
        <dbReference type="EMBL" id="MCB6518901.1"/>
    </source>
</evidence>
<dbReference type="EMBL" id="CYXP01000001">
    <property type="protein sequence ID" value="CUM71329.1"/>
    <property type="molecule type" value="Genomic_DNA"/>
</dbReference>
<dbReference type="EMBL" id="NFJX01000012">
    <property type="protein sequence ID" value="OUP17736.1"/>
    <property type="molecule type" value="Genomic_DNA"/>
</dbReference>
<dbReference type="Proteomes" id="UP000432516">
    <property type="component" value="Unassembled WGS sequence"/>
</dbReference>
<dbReference type="Proteomes" id="UP000195950">
    <property type="component" value="Unassembled WGS sequence"/>
</dbReference>
<dbReference type="Pfam" id="PF04542">
    <property type="entry name" value="Sigma70_r2"/>
    <property type="match status" value="1"/>
</dbReference>
<evidence type="ECO:0000313" key="20">
    <source>
        <dbReference type="Proteomes" id="UP000095332"/>
    </source>
</evidence>
<evidence type="ECO:0000313" key="29">
    <source>
        <dbReference type="Proteomes" id="UP000471216"/>
    </source>
</evidence>
<name>A0A174WQD1_PARDI</name>
<comment type="similarity">
    <text evidence="1">Belongs to the sigma-70 factor family. ECF subfamily.</text>
</comment>
<dbReference type="CDD" id="cd06171">
    <property type="entry name" value="Sigma70_r4"/>
    <property type="match status" value="1"/>
</dbReference>
<evidence type="ECO:0000313" key="7">
    <source>
        <dbReference type="EMBL" id="CUM71329.1"/>
    </source>
</evidence>
<proteinExistence type="inferred from homology"/>
<dbReference type="Proteomes" id="UP001221009">
    <property type="component" value="Chromosome"/>
</dbReference>
<dbReference type="Proteomes" id="UP000441609">
    <property type="component" value="Unassembled WGS sequence"/>
</dbReference>
<dbReference type="PANTHER" id="PTHR43133">
    <property type="entry name" value="RNA POLYMERASE ECF-TYPE SIGMA FACTO"/>
    <property type="match status" value="1"/>
</dbReference>
<dbReference type="GO" id="GO:0016987">
    <property type="term" value="F:sigma factor activity"/>
    <property type="evidence" value="ECO:0007669"/>
    <property type="project" value="UniProtKB-KW"/>
</dbReference>
<reference evidence="20 21" key="1">
    <citation type="submission" date="2015-09" db="EMBL/GenBank/DDBJ databases">
        <authorList>
            <consortium name="Pathogen Informatics"/>
        </authorList>
    </citation>
    <scope>NUCLEOTIDE SEQUENCE [LARGE SCALE GENOMIC DNA]</scope>
    <source>
        <strain evidence="8 21">2789STDY5608822</strain>
        <strain evidence="7 22">2789STDY5608872</strain>
        <strain evidence="9 20">2789STDY5834948</strain>
    </source>
</reference>
<keyword evidence="3" id="KW-0731">Sigma factor</keyword>
<reference evidence="10" key="5">
    <citation type="submission" date="2021-10" db="EMBL/GenBank/DDBJ databases">
        <title>Collection of gut derived symbiotic bacterial strains cultured from healthy donors.</title>
        <authorList>
            <person name="Lin H."/>
            <person name="Littmann E."/>
            <person name="Kohout C."/>
            <person name="Pamer E.G."/>
        </authorList>
    </citation>
    <scope>NUCLEOTIDE SEQUENCE</scope>
    <source>
        <strain evidence="10">DFI.2.94</strain>
    </source>
</reference>
<dbReference type="Pfam" id="PF08281">
    <property type="entry name" value="Sigma70_r4_2"/>
    <property type="match status" value="1"/>
</dbReference>